<dbReference type="Gene3D" id="1.25.10.10">
    <property type="entry name" value="Leucine-rich Repeat Variant"/>
    <property type="match status" value="1"/>
</dbReference>
<dbReference type="VEuPathDB" id="VectorBase:LDEU013796"/>
<dbReference type="STRING" id="299467.A0A443RSI6"/>
<evidence type="ECO:0000313" key="2">
    <source>
        <dbReference type="Proteomes" id="UP000288716"/>
    </source>
</evidence>
<name>A0A443RSI6_9ACAR</name>
<comment type="caution">
    <text evidence="1">The sequence shown here is derived from an EMBL/GenBank/DDBJ whole genome shotgun (WGS) entry which is preliminary data.</text>
</comment>
<dbReference type="PANTHER" id="PTHR14418">
    <property type="entry name" value="CONDENSIN COMPLEX SUBUNIT 3-RELATED"/>
    <property type="match status" value="1"/>
</dbReference>
<dbReference type="GO" id="GO:0000793">
    <property type="term" value="C:condensed chromosome"/>
    <property type="evidence" value="ECO:0007669"/>
    <property type="project" value="TreeGrafter"/>
</dbReference>
<dbReference type="OrthoDB" id="27187at2759"/>
<dbReference type="GO" id="GO:0007076">
    <property type="term" value="P:mitotic chromosome condensation"/>
    <property type="evidence" value="ECO:0007669"/>
    <property type="project" value="InterPro"/>
</dbReference>
<sequence length="212" mass="24399">MKAVEMDKQVREVFQNAQKIAKIPKCIRSLIKLYEEKEASFFEEFYRCVKLTLQSDCDIKCLIEFIVKFLTAILKGDGKLNESVDEANRSGCDDIGVELFGQESFDCRVVLSQSQSLVDEILKNIILPYLNSVIVHVRSNSCYFVKTLFLEIDDVDNQIYNELKKRLLERISDKNATVRAMAAAALHRFQDVDDEKDVVTSAYRFHLKNDPV</sequence>
<gene>
    <name evidence="1" type="ORF">B4U80_12539</name>
</gene>
<feature type="non-terminal residue" evidence="1">
    <location>
        <position position="212"/>
    </location>
</feature>
<dbReference type="GO" id="GO:0000796">
    <property type="term" value="C:condensin complex"/>
    <property type="evidence" value="ECO:0007669"/>
    <property type="project" value="InterPro"/>
</dbReference>
<dbReference type="InterPro" id="IPR016024">
    <property type="entry name" value="ARM-type_fold"/>
</dbReference>
<reference evidence="1 2" key="1">
    <citation type="journal article" date="2018" name="Gigascience">
        <title>Genomes of trombidid mites reveal novel predicted allergens and laterally-transferred genes associated with secondary metabolism.</title>
        <authorList>
            <person name="Dong X."/>
            <person name="Chaisiri K."/>
            <person name="Xia D."/>
            <person name="Armstrong S.D."/>
            <person name="Fang Y."/>
            <person name="Donnelly M.J."/>
            <person name="Kadowaki T."/>
            <person name="McGarry J.W."/>
            <person name="Darby A.C."/>
            <person name="Makepeace B.L."/>
        </authorList>
    </citation>
    <scope>NUCLEOTIDE SEQUENCE [LARGE SCALE GENOMIC DNA]</scope>
    <source>
        <strain evidence="1">UoL-UT</strain>
    </source>
</reference>
<protein>
    <recommendedName>
        <fullName evidence="3">Condensin complex subunit 3-like protein</fullName>
    </recommendedName>
</protein>
<evidence type="ECO:0008006" key="3">
    <source>
        <dbReference type="Google" id="ProtNLM"/>
    </source>
</evidence>
<dbReference type="InterPro" id="IPR027165">
    <property type="entry name" value="CND3"/>
</dbReference>
<evidence type="ECO:0000313" key="1">
    <source>
        <dbReference type="EMBL" id="RWS18244.1"/>
    </source>
</evidence>
<dbReference type="AlphaFoldDB" id="A0A443RSI6"/>
<proteinExistence type="predicted"/>
<accession>A0A443RSI6</accession>
<dbReference type="SUPFAM" id="SSF48371">
    <property type="entry name" value="ARM repeat"/>
    <property type="match status" value="1"/>
</dbReference>
<dbReference type="InterPro" id="IPR011989">
    <property type="entry name" value="ARM-like"/>
</dbReference>
<dbReference type="Proteomes" id="UP000288716">
    <property type="component" value="Unassembled WGS sequence"/>
</dbReference>
<dbReference type="PANTHER" id="PTHR14418:SF5">
    <property type="entry name" value="CONDENSIN COMPLEX SUBUNIT 3"/>
    <property type="match status" value="1"/>
</dbReference>
<organism evidence="1 2">
    <name type="scientific">Leptotrombidium deliense</name>
    <dbReference type="NCBI Taxonomy" id="299467"/>
    <lineage>
        <taxon>Eukaryota</taxon>
        <taxon>Metazoa</taxon>
        <taxon>Ecdysozoa</taxon>
        <taxon>Arthropoda</taxon>
        <taxon>Chelicerata</taxon>
        <taxon>Arachnida</taxon>
        <taxon>Acari</taxon>
        <taxon>Acariformes</taxon>
        <taxon>Trombidiformes</taxon>
        <taxon>Prostigmata</taxon>
        <taxon>Anystina</taxon>
        <taxon>Parasitengona</taxon>
        <taxon>Trombiculoidea</taxon>
        <taxon>Trombiculidae</taxon>
        <taxon>Leptotrombidium</taxon>
    </lineage>
</organism>
<keyword evidence="2" id="KW-1185">Reference proteome</keyword>
<dbReference type="EMBL" id="NCKV01043129">
    <property type="protein sequence ID" value="RWS18244.1"/>
    <property type="molecule type" value="Genomic_DNA"/>
</dbReference>